<comment type="similarity">
    <text evidence="3">Belongs to the class-I pyridoxal-phosphate-dependent aminotransferase family.</text>
</comment>
<dbReference type="AlphaFoldDB" id="A0A2U0SI69"/>
<dbReference type="PANTHER" id="PTHR42885:SF1">
    <property type="entry name" value="THREONINE-PHOSPHATE DECARBOXYLASE"/>
    <property type="match status" value="1"/>
</dbReference>
<dbReference type="RefSeq" id="WP_116470423.1">
    <property type="nucleotide sequence ID" value="NZ_QENQ01000001.1"/>
</dbReference>
<dbReference type="CDD" id="cd00609">
    <property type="entry name" value="AAT_like"/>
    <property type="match status" value="1"/>
</dbReference>
<dbReference type="InterPro" id="IPR015422">
    <property type="entry name" value="PyrdxlP-dep_Trfase_small"/>
</dbReference>
<feature type="domain" description="Aminotransferase class I/classII large" evidence="4">
    <location>
        <begin position="126"/>
        <end position="310"/>
    </location>
</feature>
<evidence type="ECO:0000256" key="3">
    <source>
        <dbReference type="RuleBase" id="RU000481"/>
    </source>
</evidence>
<dbReference type="GO" id="GO:0008483">
    <property type="term" value="F:transaminase activity"/>
    <property type="evidence" value="ECO:0007669"/>
    <property type="project" value="UniProtKB-KW"/>
</dbReference>
<sequence length="326" mass="35024">MSAALRHHGGNLAAARAVYGDGAWIDLSTGITPLPWPVPPDLDWDWHGLPQPAALAALEAAAAGHFGVNPAFVCALPGSEIGLRLLGMLLGGRALHRVPGYRTHGAMFATSTPLASETPPPPVDAALILANPNNPCGTLQPRPALDAQLREREVAGGWLIVDEAFVDAHPDASIAGQVTPENRLIVFRSFGKFFGLAGLRLGFVIAPPPIIAAYRRALGDWPIGAATLEIATRAYRDRRWIAASRIALADHAARLDALLRRHDLAPMGACPLFRLVEVEDAAPCFDRLARAHILTRPFDYTPHWLRFGLPADEAAFDRLDRALAHG</sequence>
<dbReference type="InterPro" id="IPR004839">
    <property type="entry name" value="Aminotransferase_I/II_large"/>
</dbReference>
<protein>
    <recommendedName>
        <fullName evidence="3">Aminotransferase</fullName>
        <ecNumber evidence="3">2.6.1.-</ecNumber>
    </recommendedName>
</protein>
<dbReference type="EMBL" id="QENQ01000001">
    <property type="protein sequence ID" value="PVX31029.1"/>
    <property type="molecule type" value="Genomic_DNA"/>
</dbReference>
<dbReference type="InterPro" id="IPR004838">
    <property type="entry name" value="NHTrfase_class1_PyrdxlP-BS"/>
</dbReference>
<reference evidence="5 6" key="1">
    <citation type="submission" date="2018-05" db="EMBL/GenBank/DDBJ databases">
        <title>Description of Sphingomonas pokkalii sp nov, isolated from the rhizosphere of saline tolerant pokkali rice and its draft genome analysis.</title>
        <authorList>
            <person name="Menon R."/>
            <person name="Kumari S."/>
            <person name="Rameshkumar N."/>
        </authorList>
    </citation>
    <scope>NUCLEOTIDE SEQUENCE [LARGE SCALE GENOMIC DNA]</scope>
    <source>
        <strain evidence="5 6">L3B27</strain>
    </source>
</reference>
<dbReference type="GO" id="GO:0030170">
    <property type="term" value="F:pyridoxal phosphate binding"/>
    <property type="evidence" value="ECO:0007669"/>
    <property type="project" value="InterPro"/>
</dbReference>
<organism evidence="5 6">
    <name type="scientific">Sphingomonas pokkalii</name>
    <dbReference type="NCBI Taxonomy" id="2175090"/>
    <lineage>
        <taxon>Bacteria</taxon>
        <taxon>Pseudomonadati</taxon>
        <taxon>Pseudomonadota</taxon>
        <taxon>Alphaproteobacteria</taxon>
        <taxon>Sphingomonadales</taxon>
        <taxon>Sphingomonadaceae</taxon>
        <taxon>Sphingomonas</taxon>
    </lineage>
</organism>
<name>A0A2U0SI69_9SPHN</name>
<dbReference type="InterPro" id="IPR015421">
    <property type="entry name" value="PyrdxlP-dep_Trfase_major"/>
</dbReference>
<comment type="cofactor">
    <cofactor evidence="1 3">
        <name>pyridoxal 5'-phosphate</name>
        <dbReference type="ChEBI" id="CHEBI:597326"/>
    </cofactor>
</comment>
<dbReference type="Gene3D" id="3.90.1150.10">
    <property type="entry name" value="Aspartate Aminotransferase, domain 1"/>
    <property type="match status" value="1"/>
</dbReference>
<dbReference type="Pfam" id="PF00155">
    <property type="entry name" value="Aminotran_1_2"/>
    <property type="match status" value="1"/>
</dbReference>
<dbReference type="InterPro" id="IPR015424">
    <property type="entry name" value="PyrdxlP-dep_Trfase"/>
</dbReference>
<evidence type="ECO:0000259" key="4">
    <source>
        <dbReference type="Pfam" id="PF00155"/>
    </source>
</evidence>
<evidence type="ECO:0000256" key="2">
    <source>
        <dbReference type="ARBA" id="ARBA00022898"/>
    </source>
</evidence>
<keyword evidence="6" id="KW-1185">Reference proteome</keyword>
<dbReference type="PANTHER" id="PTHR42885">
    <property type="entry name" value="HISTIDINOL-PHOSPHATE AMINOTRANSFERASE-RELATED"/>
    <property type="match status" value="1"/>
</dbReference>
<gene>
    <name evidence="5" type="ORF">DD559_18225</name>
</gene>
<dbReference type="Proteomes" id="UP000245890">
    <property type="component" value="Unassembled WGS sequence"/>
</dbReference>
<dbReference type="EC" id="2.6.1.-" evidence="3"/>
<keyword evidence="3" id="KW-0808">Transferase</keyword>
<keyword evidence="2" id="KW-0663">Pyridoxal phosphate</keyword>
<dbReference type="SUPFAM" id="SSF53383">
    <property type="entry name" value="PLP-dependent transferases"/>
    <property type="match status" value="1"/>
</dbReference>
<dbReference type="PROSITE" id="PS00105">
    <property type="entry name" value="AA_TRANSFER_CLASS_1"/>
    <property type="match status" value="1"/>
</dbReference>
<proteinExistence type="inferred from homology"/>
<keyword evidence="3" id="KW-0032">Aminotransferase</keyword>
<evidence type="ECO:0000313" key="6">
    <source>
        <dbReference type="Proteomes" id="UP000245890"/>
    </source>
</evidence>
<accession>A0A2U0SI69</accession>
<comment type="caution">
    <text evidence="5">The sequence shown here is derived from an EMBL/GenBank/DDBJ whole genome shotgun (WGS) entry which is preliminary data.</text>
</comment>
<evidence type="ECO:0000313" key="5">
    <source>
        <dbReference type="EMBL" id="PVX31029.1"/>
    </source>
</evidence>
<dbReference type="OrthoDB" id="9799304at2"/>
<dbReference type="Gene3D" id="3.40.640.10">
    <property type="entry name" value="Type I PLP-dependent aspartate aminotransferase-like (Major domain)"/>
    <property type="match status" value="1"/>
</dbReference>
<evidence type="ECO:0000256" key="1">
    <source>
        <dbReference type="ARBA" id="ARBA00001933"/>
    </source>
</evidence>